<protein>
    <submittedName>
        <fullName evidence="1">Uncharacterized protein</fullName>
    </submittedName>
</protein>
<sequence length="103" mass="11846">MNDARAGAIKDGERVRIELEPGEYELELNIDWCGSNRLSFTIADGEKLLFQSGCRLGGLDYFHPFTMLYYVFFKKNRYLYVKQEPIRPAGAIDIYVGGQPYEP</sequence>
<dbReference type="Proteomes" id="UP000476064">
    <property type="component" value="Chromosome"/>
</dbReference>
<name>A0A6C0G744_9BACL</name>
<evidence type="ECO:0000313" key="1">
    <source>
        <dbReference type="EMBL" id="QHT62845.1"/>
    </source>
</evidence>
<accession>A0A6C0G744</accession>
<evidence type="ECO:0000313" key="2">
    <source>
        <dbReference type="Proteomes" id="UP000476064"/>
    </source>
</evidence>
<proteinExistence type="predicted"/>
<dbReference type="AlphaFoldDB" id="A0A6C0G744"/>
<keyword evidence="2" id="KW-1185">Reference proteome</keyword>
<reference evidence="1 2" key="1">
    <citation type="submission" date="2020-01" db="EMBL/GenBank/DDBJ databases">
        <title>Paenibacillus sp. nov., isolated from tomato rhizosphere.</title>
        <authorList>
            <person name="Weon H.-Y."/>
            <person name="Lee S.A."/>
        </authorList>
    </citation>
    <scope>NUCLEOTIDE SEQUENCE [LARGE SCALE GENOMIC DNA]</scope>
    <source>
        <strain evidence="1 2">12200R-189</strain>
    </source>
</reference>
<gene>
    <name evidence="1" type="ORF">GXP70_24595</name>
</gene>
<dbReference type="RefSeq" id="WP_162359276.1">
    <property type="nucleotide sequence ID" value="NZ_CP048209.1"/>
</dbReference>
<dbReference type="EMBL" id="CP048209">
    <property type="protein sequence ID" value="QHT62845.1"/>
    <property type="molecule type" value="Genomic_DNA"/>
</dbReference>
<dbReference type="KEGG" id="plyc:GXP70_24595"/>
<organism evidence="1 2">
    <name type="scientific">Paenibacillus lycopersici</name>
    <dbReference type="NCBI Taxonomy" id="2704462"/>
    <lineage>
        <taxon>Bacteria</taxon>
        <taxon>Bacillati</taxon>
        <taxon>Bacillota</taxon>
        <taxon>Bacilli</taxon>
        <taxon>Bacillales</taxon>
        <taxon>Paenibacillaceae</taxon>
        <taxon>Paenibacillus</taxon>
    </lineage>
</organism>